<dbReference type="GeneTree" id="ENSGT01150000286958"/>
<dbReference type="FunFam" id="3.30.160.60:FF:001498">
    <property type="entry name" value="Zinc finger protein 404"/>
    <property type="match status" value="1"/>
</dbReference>
<proteinExistence type="inferred from homology"/>
<dbReference type="PROSITE" id="PS50157">
    <property type="entry name" value="ZINC_FINGER_C2H2_2"/>
    <property type="match status" value="7"/>
</dbReference>
<feature type="domain" description="C2H2-type" evidence="14">
    <location>
        <begin position="294"/>
        <end position="321"/>
    </location>
</feature>
<keyword evidence="5" id="KW-0677">Repeat</keyword>
<evidence type="ECO:0000256" key="12">
    <source>
        <dbReference type="PROSITE-ProRule" id="PRU00042"/>
    </source>
</evidence>
<accession>A0A8C4RNE3</accession>
<dbReference type="OrthoDB" id="427030at2759"/>
<evidence type="ECO:0000256" key="6">
    <source>
        <dbReference type="ARBA" id="ARBA00022771"/>
    </source>
</evidence>
<dbReference type="FunFam" id="3.30.160.60:FF:002343">
    <property type="entry name" value="Zinc finger protein 33A"/>
    <property type="match status" value="1"/>
</dbReference>
<dbReference type="SMART" id="SM00355">
    <property type="entry name" value="ZnF_C2H2"/>
    <property type="match status" value="7"/>
</dbReference>
<comment type="subcellular location">
    <subcellularLocation>
        <location evidence="2">Nucleus</location>
    </subcellularLocation>
</comment>
<dbReference type="GO" id="GO:0006357">
    <property type="term" value="P:regulation of transcription by RNA polymerase II"/>
    <property type="evidence" value="ECO:0007669"/>
    <property type="project" value="UniProtKB-ARBA"/>
</dbReference>
<dbReference type="GeneID" id="127527494"/>
<evidence type="ECO:0000256" key="2">
    <source>
        <dbReference type="ARBA" id="ARBA00004123"/>
    </source>
</evidence>
<dbReference type="AlphaFoldDB" id="A0A8C4RNE3"/>
<evidence type="ECO:0000313" key="16">
    <source>
        <dbReference type="Proteomes" id="UP000694620"/>
    </source>
</evidence>
<dbReference type="Pfam" id="PF00096">
    <property type="entry name" value="zf-C2H2"/>
    <property type="match status" value="4"/>
</dbReference>
<evidence type="ECO:0000256" key="8">
    <source>
        <dbReference type="ARBA" id="ARBA00023015"/>
    </source>
</evidence>
<dbReference type="Proteomes" id="UP000694620">
    <property type="component" value="Chromosome 1"/>
</dbReference>
<dbReference type="Ensembl" id="ENSECRT00000005101.1">
    <property type="protein sequence ID" value="ENSECRP00000005018.1"/>
    <property type="gene ID" value="ENSECRG00000003392.1"/>
</dbReference>
<keyword evidence="6 12" id="KW-0863">Zinc-finger</keyword>
<dbReference type="FunFam" id="3.30.160.60:FF:000759">
    <property type="entry name" value="zinc finger protein 16"/>
    <property type="match status" value="1"/>
</dbReference>
<feature type="region of interest" description="Disordered" evidence="13">
    <location>
        <begin position="157"/>
        <end position="192"/>
    </location>
</feature>
<keyword evidence="11" id="KW-0539">Nucleus</keyword>
<keyword evidence="8" id="KW-0805">Transcription regulation</keyword>
<feature type="compositionally biased region" description="Basic and acidic residues" evidence="13">
    <location>
        <begin position="30"/>
        <end position="42"/>
    </location>
</feature>
<protein>
    <recommendedName>
        <fullName evidence="14">C2H2-type domain-containing protein</fullName>
    </recommendedName>
</protein>
<gene>
    <name evidence="15" type="primary">LOC127527494</name>
</gene>
<feature type="domain" description="C2H2-type" evidence="14">
    <location>
        <begin position="238"/>
        <end position="265"/>
    </location>
</feature>
<dbReference type="GO" id="GO:0003677">
    <property type="term" value="F:DNA binding"/>
    <property type="evidence" value="ECO:0007669"/>
    <property type="project" value="UniProtKB-KW"/>
</dbReference>
<keyword evidence="4" id="KW-0479">Metal-binding</keyword>
<evidence type="ECO:0000256" key="4">
    <source>
        <dbReference type="ARBA" id="ARBA00022723"/>
    </source>
</evidence>
<keyword evidence="10" id="KW-0804">Transcription</keyword>
<keyword evidence="16" id="KW-1185">Reference proteome</keyword>
<dbReference type="InterPro" id="IPR013087">
    <property type="entry name" value="Znf_C2H2_type"/>
</dbReference>
<dbReference type="GO" id="GO:0008270">
    <property type="term" value="F:zinc ion binding"/>
    <property type="evidence" value="ECO:0007669"/>
    <property type="project" value="UniProtKB-KW"/>
</dbReference>
<dbReference type="PROSITE" id="PS00028">
    <property type="entry name" value="ZINC_FINGER_C2H2_1"/>
    <property type="match status" value="6"/>
</dbReference>
<organism evidence="15 16">
    <name type="scientific">Erpetoichthys calabaricus</name>
    <name type="common">Rope fish</name>
    <name type="synonym">Calamoichthys calabaricus</name>
    <dbReference type="NCBI Taxonomy" id="27687"/>
    <lineage>
        <taxon>Eukaryota</taxon>
        <taxon>Metazoa</taxon>
        <taxon>Chordata</taxon>
        <taxon>Craniata</taxon>
        <taxon>Vertebrata</taxon>
        <taxon>Euteleostomi</taxon>
        <taxon>Actinopterygii</taxon>
        <taxon>Polypteriformes</taxon>
        <taxon>Polypteridae</taxon>
        <taxon>Erpetoichthys</taxon>
    </lineage>
</organism>
<dbReference type="PANTHER" id="PTHR16515:SF61">
    <property type="entry name" value="NOVEL ZINC FINGER PROTEIN"/>
    <property type="match status" value="1"/>
</dbReference>
<reference evidence="15" key="3">
    <citation type="submission" date="2025-09" db="UniProtKB">
        <authorList>
            <consortium name="Ensembl"/>
        </authorList>
    </citation>
    <scope>IDENTIFICATION</scope>
</reference>
<feature type="domain" description="C2H2-type" evidence="14">
    <location>
        <begin position="406"/>
        <end position="433"/>
    </location>
</feature>
<dbReference type="FunFam" id="3.30.160.60:FF:000912">
    <property type="entry name" value="Zinc finger protein 660"/>
    <property type="match status" value="1"/>
</dbReference>
<dbReference type="Pfam" id="PF13912">
    <property type="entry name" value="zf-C2H2_6"/>
    <property type="match status" value="2"/>
</dbReference>
<dbReference type="FunFam" id="3.30.160.60:FF:001289">
    <property type="entry name" value="Zinc finger protein 574"/>
    <property type="match status" value="1"/>
</dbReference>
<dbReference type="PANTHER" id="PTHR16515">
    <property type="entry name" value="PR DOMAIN ZINC FINGER PROTEIN"/>
    <property type="match status" value="1"/>
</dbReference>
<feature type="domain" description="C2H2-type" evidence="14">
    <location>
        <begin position="378"/>
        <end position="405"/>
    </location>
</feature>
<feature type="region of interest" description="Disordered" evidence="13">
    <location>
        <begin position="23"/>
        <end position="42"/>
    </location>
</feature>
<feature type="domain" description="C2H2-type" evidence="14">
    <location>
        <begin position="322"/>
        <end position="349"/>
    </location>
</feature>
<dbReference type="GO" id="GO:0005634">
    <property type="term" value="C:nucleus"/>
    <property type="evidence" value="ECO:0007669"/>
    <property type="project" value="UniProtKB-SubCell"/>
</dbReference>
<dbReference type="FunFam" id="3.30.160.60:FF:000425">
    <property type="entry name" value="PLAG1 like zinc finger 1"/>
    <property type="match status" value="1"/>
</dbReference>
<keyword evidence="9" id="KW-0238">DNA-binding</keyword>
<evidence type="ECO:0000256" key="7">
    <source>
        <dbReference type="ARBA" id="ARBA00022833"/>
    </source>
</evidence>
<keyword evidence="7" id="KW-0862">Zinc</keyword>
<evidence type="ECO:0000256" key="1">
    <source>
        <dbReference type="ARBA" id="ARBA00003767"/>
    </source>
</evidence>
<feature type="domain" description="C2H2-type" evidence="14">
    <location>
        <begin position="350"/>
        <end position="377"/>
    </location>
</feature>
<feature type="compositionally biased region" description="Polar residues" evidence="13">
    <location>
        <begin position="180"/>
        <end position="190"/>
    </location>
</feature>
<dbReference type="RefSeq" id="XP_051782449.1">
    <property type="nucleotide sequence ID" value="XM_051926489.1"/>
</dbReference>
<dbReference type="RefSeq" id="XP_051782447.1">
    <property type="nucleotide sequence ID" value="XM_051926487.1"/>
</dbReference>
<comment type="similarity">
    <text evidence="3">Belongs to the krueppel C2H2-type zinc-finger protein family.</text>
</comment>
<feature type="domain" description="C2H2-type" evidence="14">
    <location>
        <begin position="266"/>
        <end position="293"/>
    </location>
</feature>
<evidence type="ECO:0000256" key="5">
    <source>
        <dbReference type="ARBA" id="ARBA00022737"/>
    </source>
</evidence>
<name>A0A8C4RNE3_ERPCA</name>
<evidence type="ECO:0000259" key="14">
    <source>
        <dbReference type="PROSITE" id="PS50157"/>
    </source>
</evidence>
<evidence type="ECO:0000256" key="3">
    <source>
        <dbReference type="ARBA" id="ARBA00006991"/>
    </source>
</evidence>
<evidence type="ECO:0000256" key="9">
    <source>
        <dbReference type="ARBA" id="ARBA00023125"/>
    </source>
</evidence>
<sequence>MYKMEEMYQAAHHPVEKDCKWEEGYSEEMSENKEGKDSSLHSDLPFMEKRSFHIKQEDCEWESAYPQQGDLGIKKEEDVECWPVGVKEDPDQKCDSHGVQKHETVNGIKEEDHLKSESVSQFVCSGNVVCGTNITPSKPSFLLDHSDLTESLKHDMKMSERAAGSSHSEEDLVESGDFFPSSSPQTSLQKQYDENMKKPTFASGTITSCLQCPSLPAVKLTLMDTLNSQQQGQNKKPHDCFNCGKQFPAMIKHKIHTQIHIEEKLHCCSECGKRFSRKTHLQRHILIHTGEKPYFCSECGKQFSDERNLKTHERIHTGEKPFCCSYCGKRFFYISSLQTHTTMHTGEKQFCCSECGKLFPTITKLKVHTRVHTGEKPYCCFECGKQFSRQNNLKRHTQTHTRVKPYWCPECGKQFSQKTHLQKHTQVHIRLKKEVCSTFDSE</sequence>
<evidence type="ECO:0000256" key="10">
    <source>
        <dbReference type="ARBA" id="ARBA00023163"/>
    </source>
</evidence>
<dbReference type="SUPFAM" id="SSF57667">
    <property type="entry name" value="beta-beta-alpha zinc fingers"/>
    <property type="match status" value="4"/>
</dbReference>
<dbReference type="GO" id="GO:0045596">
    <property type="term" value="P:negative regulation of cell differentiation"/>
    <property type="evidence" value="ECO:0007669"/>
    <property type="project" value="UniProtKB-ARBA"/>
</dbReference>
<reference evidence="15" key="1">
    <citation type="submission" date="2021-06" db="EMBL/GenBank/DDBJ databases">
        <authorList>
            <consortium name="Wellcome Sanger Institute Data Sharing"/>
        </authorList>
    </citation>
    <scope>NUCLEOTIDE SEQUENCE [LARGE SCALE GENOMIC DNA]</scope>
</reference>
<evidence type="ECO:0000256" key="13">
    <source>
        <dbReference type="SAM" id="MobiDB-lite"/>
    </source>
</evidence>
<dbReference type="InterPro" id="IPR036236">
    <property type="entry name" value="Znf_C2H2_sf"/>
</dbReference>
<evidence type="ECO:0000256" key="11">
    <source>
        <dbReference type="ARBA" id="ARBA00023242"/>
    </source>
</evidence>
<reference evidence="15" key="2">
    <citation type="submission" date="2025-08" db="UniProtKB">
        <authorList>
            <consortium name="Ensembl"/>
        </authorList>
    </citation>
    <scope>IDENTIFICATION</scope>
</reference>
<evidence type="ECO:0000313" key="15">
    <source>
        <dbReference type="Ensembl" id="ENSECRP00000005018.1"/>
    </source>
</evidence>
<dbReference type="Gene3D" id="3.30.160.60">
    <property type="entry name" value="Classic Zinc Finger"/>
    <property type="match status" value="6"/>
</dbReference>
<comment type="function">
    <text evidence="1">May be involved in transcriptional regulation.</text>
</comment>
<dbReference type="InterPro" id="IPR050331">
    <property type="entry name" value="Zinc_finger"/>
</dbReference>